<comment type="caution">
    <text evidence="1">The sequence shown here is derived from an EMBL/GenBank/DDBJ whole genome shotgun (WGS) entry which is preliminary data.</text>
</comment>
<gene>
    <name evidence="1" type="ORF">N3K66_002653</name>
</gene>
<evidence type="ECO:0000313" key="2">
    <source>
        <dbReference type="Proteomes" id="UP001163324"/>
    </source>
</evidence>
<protein>
    <submittedName>
        <fullName evidence="1">Uncharacterized protein</fullName>
    </submittedName>
</protein>
<keyword evidence="2" id="KW-1185">Reference proteome</keyword>
<organism evidence="1 2">
    <name type="scientific">Trichothecium roseum</name>
    <dbReference type="NCBI Taxonomy" id="47278"/>
    <lineage>
        <taxon>Eukaryota</taxon>
        <taxon>Fungi</taxon>
        <taxon>Dikarya</taxon>
        <taxon>Ascomycota</taxon>
        <taxon>Pezizomycotina</taxon>
        <taxon>Sordariomycetes</taxon>
        <taxon>Hypocreomycetidae</taxon>
        <taxon>Hypocreales</taxon>
        <taxon>Hypocreales incertae sedis</taxon>
        <taxon>Trichothecium</taxon>
    </lineage>
</organism>
<dbReference type="Proteomes" id="UP001163324">
    <property type="component" value="Chromosome 2"/>
</dbReference>
<reference evidence="1" key="1">
    <citation type="submission" date="2022-10" db="EMBL/GenBank/DDBJ databases">
        <title>Complete Genome of Trichothecium roseum strain YXFP-22015, a Plant Pathogen Isolated from Citrus.</title>
        <authorList>
            <person name="Wang Y."/>
            <person name="Zhu L."/>
        </authorList>
    </citation>
    <scope>NUCLEOTIDE SEQUENCE</scope>
    <source>
        <strain evidence="1">YXFP-22015</strain>
    </source>
</reference>
<proteinExistence type="predicted"/>
<evidence type="ECO:0000313" key="1">
    <source>
        <dbReference type="EMBL" id="KAI9903301.1"/>
    </source>
</evidence>
<dbReference type="EMBL" id="CM047941">
    <property type="protein sequence ID" value="KAI9903301.1"/>
    <property type="molecule type" value="Genomic_DNA"/>
</dbReference>
<name>A0ACC0VA75_9HYPO</name>
<sequence length="514" mass="58501">MNSNPAKEPSTTGSENGNNVDSTILSLLSKRTHLWRNRHGANEHCEKINKQIDLLKDRKPQGPEIHFDLRTHQTRLAQTTLEVQRYDKDLAKLDKSLQGPFLSKLARFDHIEQKLEAFEAQLRQRDDDKGGQNRQERLEKRIADIEQNAARDKESFTKRLESAAHQVSQALAENSKLKTQVNILEKKLEESSKAASRISDLEQKLEENASLASRLADLEKKFEDANNKPPPRTQELDMKPFNHDRMALSTFPRSSSPAHGPSIEQIRHMVEAHDRQLNELATRGPLYSPAPAREDPQSAYKIEFFSSLCKDLMSDVGAHKHRIERLEIDMRSRPEPHQSPVLFSPARPRIDEDMLANIRTQVYALLNGPGGALDAQGQRLKQVEAQVSELQKSKAKDYASDSQSDLIRLKHRFDEDNDLPGNYQRLWLQIESMKEWQNNFHLATFKREIANDVKSMLLQQPQRNGGPSPNEHTTFTPETSLASIPPEADLMAAKKRKIQNGQGVPVSSFVQHTN</sequence>
<accession>A0ACC0VA75</accession>